<comment type="pathway">
    <text evidence="1">Cofactor biosynthesis; thiamine diphosphate biosynthesis.</text>
</comment>
<dbReference type="SUPFAM" id="SSF51391">
    <property type="entry name" value="Thiamin phosphate synthase"/>
    <property type="match status" value="1"/>
</dbReference>
<dbReference type="Pfam" id="PF02581">
    <property type="entry name" value="TMP-TENI"/>
    <property type="match status" value="1"/>
</dbReference>
<dbReference type="AlphaFoldDB" id="D9PHJ2"/>
<evidence type="ECO:0000256" key="1">
    <source>
        <dbReference type="ARBA" id="ARBA00004948"/>
    </source>
</evidence>
<dbReference type="GO" id="GO:0005737">
    <property type="term" value="C:cytoplasm"/>
    <property type="evidence" value="ECO:0007669"/>
    <property type="project" value="TreeGrafter"/>
</dbReference>
<dbReference type="GO" id="GO:0004789">
    <property type="term" value="F:thiamine-phosphate diphosphorylase activity"/>
    <property type="evidence" value="ECO:0007669"/>
    <property type="project" value="UniProtKB-EC"/>
</dbReference>
<name>D9PHJ2_9ZZZZ</name>
<accession>D9PHJ2</accession>
<keyword evidence="4" id="KW-0808">Transferase</keyword>
<comment type="caution">
    <text evidence="4">The sequence shown here is derived from an EMBL/GenBank/DDBJ whole genome shotgun (WGS) entry which is preliminary data.</text>
</comment>
<reference evidence="4" key="1">
    <citation type="submission" date="2010-07" db="EMBL/GenBank/DDBJ databases">
        <authorList>
            <consortium name="CONSOLIDER consortium CSD2007-00005"/>
            <person name="Guazzaroni M.-E."/>
            <person name="Richter M."/>
            <person name="Garcia-Salamanca A."/>
            <person name="Yarza P."/>
            <person name="Ferrer M."/>
        </authorList>
    </citation>
    <scope>NUCLEOTIDE SEQUENCE</scope>
</reference>
<sequence>MKSYAISDKTNLDFNNLEASIKRIASKASMILYRDKNNPNYEENSKLFLQTAKKYPFEKILLHSDYDLALKLKADGIHLTSTQIDDIPLAKEKGLFVIVSTHTLNEASKAQKLGADMITLSPIYDSPNKGKPIGLDTLKDITSTLNIPVIALGGILTGEQIQECKNAGANWFASIRYFYKKIFFCFLGICSI</sequence>
<gene>
    <name evidence="4" type="ORF">LDC_0992</name>
</gene>
<dbReference type="EMBL" id="ADZX01000372">
    <property type="protein sequence ID" value="EFK96992.1"/>
    <property type="molecule type" value="Genomic_DNA"/>
</dbReference>
<dbReference type="PANTHER" id="PTHR20857:SF15">
    <property type="entry name" value="THIAMINE-PHOSPHATE SYNTHASE"/>
    <property type="match status" value="1"/>
</dbReference>
<dbReference type="InterPro" id="IPR036206">
    <property type="entry name" value="ThiamineP_synth_sf"/>
</dbReference>
<dbReference type="GO" id="GO:0009228">
    <property type="term" value="P:thiamine biosynthetic process"/>
    <property type="evidence" value="ECO:0007669"/>
    <property type="project" value="UniProtKB-KW"/>
</dbReference>
<dbReference type="PANTHER" id="PTHR20857">
    <property type="entry name" value="THIAMINE-PHOSPHATE PYROPHOSPHORYLASE"/>
    <property type="match status" value="1"/>
</dbReference>
<evidence type="ECO:0000259" key="3">
    <source>
        <dbReference type="Pfam" id="PF02581"/>
    </source>
</evidence>
<protein>
    <submittedName>
        <fullName evidence="4">Protein containing Thiamine monophosphate synthase domain</fullName>
        <ecNumber evidence="4">2.5.1.3</ecNumber>
    </submittedName>
</protein>
<organism evidence="4">
    <name type="scientific">sediment metagenome</name>
    <dbReference type="NCBI Taxonomy" id="749907"/>
    <lineage>
        <taxon>unclassified sequences</taxon>
        <taxon>metagenomes</taxon>
        <taxon>ecological metagenomes</taxon>
    </lineage>
</organism>
<dbReference type="InterPro" id="IPR013785">
    <property type="entry name" value="Aldolase_TIM"/>
</dbReference>
<dbReference type="CDD" id="cd00564">
    <property type="entry name" value="TMP_TenI"/>
    <property type="match status" value="1"/>
</dbReference>
<evidence type="ECO:0000256" key="2">
    <source>
        <dbReference type="ARBA" id="ARBA00022977"/>
    </source>
</evidence>
<dbReference type="InterPro" id="IPR022998">
    <property type="entry name" value="ThiamineP_synth_TenI"/>
</dbReference>
<evidence type="ECO:0000313" key="4">
    <source>
        <dbReference type="EMBL" id="EFK96992.1"/>
    </source>
</evidence>
<feature type="domain" description="Thiamine phosphate synthase/TenI" evidence="3">
    <location>
        <begin position="4"/>
        <end position="176"/>
    </location>
</feature>
<reference evidence="4" key="2">
    <citation type="journal article" date="2011" name="Microb. Ecol.">
        <title>Taxonomic and Functional Metagenomic Profiling of the Microbial Community in the Anoxic Sediment of a Sub-saline Shallow Lake (Laguna de Carrizo, Central Spain).</title>
        <authorList>
            <person name="Ferrer M."/>
            <person name="Guazzaroni M.E."/>
            <person name="Richter M."/>
            <person name="Garcia-Salamanca A."/>
            <person name="Yarza P."/>
            <person name="Suarez-Suarez A."/>
            <person name="Solano J."/>
            <person name="Alcaide M."/>
            <person name="van Dillewijn P."/>
            <person name="Molina-Henares M.A."/>
            <person name="Lopez-Cortes N."/>
            <person name="Al-Ramahi Y."/>
            <person name="Guerrero C."/>
            <person name="Acosta A."/>
            <person name="de Eugenio L.I."/>
            <person name="Martinez V."/>
            <person name="Marques S."/>
            <person name="Rojo F."/>
            <person name="Santero E."/>
            <person name="Genilloud O."/>
            <person name="Perez-Perez J."/>
            <person name="Rossello-Mora R."/>
            <person name="Ramos J.L."/>
        </authorList>
    </citation>
    <scope>NUCLEOTIDE SEQUENCE</scope>
</reference>
<dbReference type="Gene3D" id="3.20.20.70">
    <property type="entry name" value="Aldolase class I"/>
    <property type="match status" value="1"/>
</dbReference>
<keyword evidence="2" id="KW-0784">Thiamine biosynthesis</keyword>
<proteinExistence type="predicted"/>
<dbReference type="EC" id="2.5.1.3" evidence="4"/>